<evidence type="ECO:0000313" key="2">
    <source>
        <dbReference type="EMBL" id="KAH0542231.1"/>
    </source>
</evidence>
<reference evidence="2" key="1">
    <citation type="submission" date="2021-03" db="EMBL/GenBank/DDBJ databases">
        <title>Comparative genomics and phylogenomic investigation of the class Geoglossomycetes provide insights into ecological specialization and systematics.</title>
        <authorList>
            <person name="Melie T."/>
            <person name="Pirro S."/>
            <person name="Miller A.N."/>
            <person name="Quandt A."/>
        </authorList>
    </citation>
    <scope>NUCLEOTIDE SEQUENCE</scope>
    <source>
        <strain evidence="2">GBOQ0MN5Z8</strain>
    </source>
</reference>
<comment type="caution">
    <text evidence="2">The sequence shown here is derived from an EMBL/GenBank/DDBJ whole genome shotgun (WGS) entry which is preliminary data.</text>
</comment>
<accession>A0A9P8IDF5</accession>
<organism evidence="2 3">
    <name type="scientific">Glutinoglossum americanum</name>
    <dbReference type="NCBI Taxonomy" id="1670608"/>
    <lineage>
        <taxon>Eukaryota</taxon>
        <taxon>Fungi</taxon>
        <taxon>Dikarya</taxon>
        <taxon>Ascomycota</taxon>
        <taxon>Pezizomycotina</taxon>
        <taxon>Geoglossomycetes</taxon>
        <taxon>Geoglossales</taxon>
        <taxon>Geoglossaceae</taxon>
        <taxon>Glutinoglossum</taxon>
    </lineage>
</organism>
<protein>
    <submittedName>
        <fullName evidence="2">Uncharacterized protein</fullName>
    </submittedName>
</protein>
<sequence length="95" mass="10426">MLIEHNVVTIPATSWAPAADEDEDEGEAARVADVPLLPALAVAVDPALEVVLGAVGAELITSELVQGNFRPKDELTRRPKSYWQPAQDHRWRSEQ</sequence>
<proteinExistence type="predicted"/>
<keyword evidence="3" id="KW-1185">Reference proteome</keyword>
<dbReference type="EMBL" id="JAGHQL010000058">
    <property type="protein sequence ID" value="KAH0542231.1"/>
    <property type="molecule type" value="Genomic_DNA"/>
</dbReference>
<name>A0A9P8IDF5_9PEZI</name>
<feature type="region of interest" description="Disordered" evidence="1">
    <location>
        <begin position="70"/>
        <end position="95"/>
    </location>
</feature>
<evidence type="ECO:0000256" key="1">
    <source>
        <dbReference type="SAM" id="MobiDB-lite"/>
    </source>
</evidence>
<evidence type="ECO:0000313" key="3">
    <source>
        <dbReference type="Proteomes" id="UP000698800"/>
    </source>
</evidence>
<dbReference type="AlphaFoldDB" id="A0A9P8IDF5"/>
<gene>
    <name evidence="2" type="ORF">FGG08_003353</name>
</gene>
<dbReference type="Proteomes" id="UP000698800">
    <property type="component" value="Unassembled WGS sequence"/>
</dbReference>